<keyword evidence="3" id="KW-1185">Reference proteome</keyword>
<accession>A0A482XJQ3</accession>
<feature type="compositionally biased region" description="Acidic residues" evidence="1">
    <location>
        <begin position="147"/>
        <end position="164"/>
    </location>
</feature>
<dbReference type="Gene3D" id="3.30.1410.10">
    <property type="entry name" value="GTP cyclohydrolase I feedback regulatory protein GFRP"/>
    <property type="match status" value="1"/>
</dbReference>
<dbReference type="Proteomes" id="UP000291343">
    <property type="component" value="Unassembled WGS sequence"/>
</dbReference>
<dbReference type="SUPFAM" id="SSF69761">
    <property type="entry name" value="GTP cyclohydrolase I feedback regulatory protein, GFRP"/>
    <property type="match status" value="1"/>
</dbReference>
<dbReference type="AlphaFoldDB" id="A0A482XJQ3"/>
<evidence type="ECO:0000313" key="2">
    <source>
        <dbReference type="EMBL" id="RZF46063.1"/>
    </source>
</evidence>
<comment type="caution">
    <text evidence="2">The sequence shown here is derived from an EMBL/GenBank/DDBJ whole genome shotgun (WGS) entry which is preliminary data.</text>
</comment>
<dbReference type="InterPro" id="IPR036717">
    <property type="entry name" value="GFRP_sf"/>
</dbReference>
<protein>
    <submittedName>
        <fullName evidence="2">Uncharacterized protein</fullName>
    </submittedName>
</protein>
<organism evidence="2 3">
    <name type="scientific">Laodelphax striatellus</name>
    <name type="common">Small brown planthopper</name>
    <name type="synonym">Delphax striatella</name>
    <dbReference type="NCBI Taxonomy" id="195883"/>
    <lineage>
        <taxon>Eukaryota</taxon>
        <taxon>Metazoa</taxon>
        <taxon>Ecdysozoa</taxon>
        <taxon>Arthropoda</taxon>
        <taxon>Hexapoda</taxon>
        <taxon>Insecta</taxon>
        <taxon>Pterygota</taxon>
        <taxon>Neoptera</taxon>
        <taxon>Paraneoptera</taxon>
        <taxon>Hemiptera</taxon>
        <taxon>Auchenorrhyncha</taxon>
        <taxon>Fulgoroidea</taxon>
        <taxon>Delphacidae</taxon>
        <taxon>Criomorphinae</taxon>
        <taxon>Laodelphax</taxon>
    </lineage>
</organism>
<dbReference type="InParanoid" id="A0A482XJQ3"/>
<gene>
    <name evidence="2" type="ORF">LSTR_LSTR004776</name>
</gene>
<dbReference type="Pfam" id="PF06399">
    <property type="entry name" value="GFRP"/>
    <property type="match status" value="1"/>
</dbReference>
<name>A0A482XJQ3_LAOST</name>
<feature type="region of interest" description="Disordered" evidence="1">
    <location>
        <begin position="93"/>
        <end position="164"/>
    </location>
</feature>
<proteinExistence type="predicted"/>
<reference evidence="2 3" key="1">
    <citation type="journal article" date="2017" name="Gigascience">
        <title>Genome sequence of the small brown planthopper, Laodelphax striatellus.</title>
        <authorList>
            <person name="Zhu J."/>
            <person name="Jiang F."/>
            <person name="Wang X."/>
            <person name="Yang P."/>
            <person name="Bao Y."/>
            <person name="Zhao W."/>
            <person name="Wang W."/>
            <person name="Lu H."/>
            <person name="Wang Q."/>
            <person name="Cui N."/>
            <person name="Li J."/>
            <person name="Chen X."/>
            <person name="Luo L."/>
            <person name="Yu J."/>
            <person name="Kang L."/>
            <person name="Cui F."/>
        </authorList>
    </citation>
    <scope>NUCLEOTIDE SEQUENCE [LARGE SCALE GENOMIC DNA]</scope>
    <source>
        <strain evidence="2">Lst14</strain>
    </source>
</reference>
<dbReference type="EMBL" id="QKKF02007188">
    <property type="protein sequence ID" value="RZF46063.1"/>
    <property type="molecule type" value="Genomic_DNA"/>
</dbReference>
<dbReference type="GO" id="GO:0009890">
    <property type="term" value="P:negative regulation of biosynthetic process"/>
    <property type="evidence" value="ECO:0007669"/>
    <property type="project" value="InterPro"/>
</dbReference>
<dbReference type="InterPro" id="IPR009112">
    <property type="entry name" value="GTP_CycHdrlase_I_reg"/>
</dbReference>
<dbReference type="SMR" id="A0A482XJQ3"/>
<dbReference type="OrthoDB" id="64291at2759"/>
<evidence type="ECO:0000313" key="3">
    <source>
        <dbReference type="Proteomes" id="UP000291343"/>
    </source>
</evidence>
<sequence length="164" mass="17820">MPYLILTSQAKLVNTYVCGPIVVGDKNADPKLMRAIGAKLVTNYPACGSPPLHLVYGHPRGVLEKLEELGFTLIDTSVAGDCRECILWTVHSPAGFADPNSKGSQTNEDEDKGSISSSQRSSLKERRSSAKKSTSSARPSLEKNNFEEEQENEEIAEEQAPEPS</sequence>
<evidence type="ECO:0000256" key="1">
    <source>
        <dbReference type="SAM" id="MobiDB-lite"/>
    </source>
</evidence>